<accession>A0A9D0ZV87</accession>
<reference evidence="3" key="2">
    <citation type="journal article" date="2021" name="PeerJ">
        <title>Extensive microbial diversity within the chicken gut microbiome revealed by metagenomics and culture.</title>
        <authorList>
            <person name="Gilroy R."/>
            <person name="Ravi A."/>
            <person name="Getino M."/>
            <person name="Pursley I."/>
            <person name="Horton D.L."/>
            <person name="Alikhan N.F."/>
            <person name="Baker D."/>
            <person name="Gharbi K."/>
            <person name="Hall N."/>
            <person name="Watson M."/>
            <person name="Adriaenssens E.M."/>
            <person name="Foster-Nyarko E."/>
            <person name="Jarju S."/>
            <person name="Secka A."/>
            <person name="Antonio M."/>
            <person name="Oren A."/>
            <person name="Chaudhuri R.R."/>
            <person name="La Ragione R."/>
            <person name="Hildebrand F."/>
            <person name="Pallen M.J."/>
        </authorList>
    </citation>
    <scope>NUCLEOTIDE SEQUENCE</scope>
    <source>
        <strain evidence="3">ChiSjej3B21-11622</strain>
    </source>
</reference>
<name>A0A9D0ZV87_9FIRM</name>
<gene>
    <name evidence="3" type="ORF">IAB26_02685</name>
</gene>
<keyword evidence="2" id="KW-0732">Signal</keyword>
<protein>
    <submittedName>
        <fullName evidence="3">Uncharacterized protein</fullName>
    </submittedName>
</protein>
<feature type="chain" id="PRO_5038581652" evidence="2">
    <location>
        <begin position="29"/>
        <end position="352"/>
    </location>
</feature>
<dbReference type="EMBL" id="DVFT01000034">
    <property type="protein sequence ID" value="HIQ95445.1"/>
    <property type="molecule type" value="Genomic_DNA"/>
</dbReference>
<feature type="signal peptide" evidence="2">
    <location>
        <begin position="1"/>
        <end position="28"/>
    </location>
</feature>
<evidence type="ECO:0000256" key="1">
    <source>
        <dbReference type="SAM" id="MobiDB-lite"/>
    </source>
</evidence>
<evidence type="ECO:0000256" key="2">
    <source>
        <dbReference type="SAM" id="SignalP"/>
    </source>
</evidence>
<organism evidence="3 4">
    <name type="scientific">Candidatus Limivivens merdigallinarum</name>
    <dbReference type="NCBI Taxonomy" id="2840859"/>
    <lineage>
        <taxon>Bacteria</taxon>
        <taxon>Bacillati</taxon>
        <taxon>Bacillota</taxon>
        <taxon>Clostridia</taxon>
        <taxon>Lachnospirales</taxon>
        <taxon>Lachnospiraceae</taxon>
        <taxon>Lachnospiraceae incertae sedis</taxon>
        <taxon>Candidatus Limivivens</taxon>
    </lineage>
</organism>
<comment type="caution">
    <text evidence="3">The sequence shown here is derived from an EMBL/GenBank/DDBJ whole genome shotgun (WGS) entry which is preliminary data.</text>
</comment>
<evidence type="ECO:0000313" key="4">
    <source>
        <dbReference type="Proteomes" id="UP000886886"/>
    </source>
</evidence>
<dbReference type="Proteomes" id="UP000886886">
    <property type="component" value="Unassembled WGS sequence"/>
</dbReference>
<dbReference type="AlphaFoldDB" id="A0A9D0ZV87"/>
<sequence>MKRRSVSPALYLAAAGICLLLALVPAQAEEKPSADPKRSVVERNRAEKSKAQQKVEEIENVQFNLIKTGAKEFGAERLSDFLEDLESAVCEENRVKDHSLPEEYITVILTHTDREKELYLFFQQDGSWYLQTEDSAFYGKADFIEEYIDFQEADSNRTSSAKVEIFPLTESQIEWGKQFETYDVSYCFGNSVLRELENGLEEEEAIKVTREKLGSLLKRYRYAISHELYQGEEEHERRREEFLESLKEAMNYEEVEEYYQKHQTSREQILEKGKELWEAEMVIEDMTRMIYEKFRHGEDEIHGIVCEDVREYWGNFLMQVVYPEMEEKEGEAIEETLDEAEAFYRENRIKKD</sequence>
<proteinExistence type="predicted"/>
<reference evidence="3" key="1">
    <citation type="submission" date="2020-10" db="EMBL/GenBank/DDBJ databases">
        <authorList>
            <person name="Gilroy R."/>
        </authorList>
    </citation>
    <scope>NUCLEOTIDE SEQUENCE</scope>
    <source>
        <strain evidence="3">ChiSjej3B21-11622</strain>
    </source>
</reference>
<feature type="region of interest" description="Disordered" evidence="1">
    <location>
        <begin position="32"/>
        <end position="51"/>
    </location>
</feature>
<evidence type="ECO:0000313" key="3">
    <source>
        <dbReference type="EMBL" id="HIQ95445.1"/>
    </source>
</evidence>